<feature type="domain" description="ALK/LTK-like glycine-rich" evidence="17">
    <location>
        <begin position="3"/>
        <end position="200"/>
    </location>
</feature>
<keyword evidence="6" id="KW-0732">Signal</keyword>
<keyword evidence="14" id="KW-0675">Receptor</keyword>
<evidence type="ECO:0000256" key="6">
    <source>
        <dbReference type="ARBA" id="ARBA00022729"/>
    </source>
</evidence>
<keyword evidence="4" id="KW-0808">Transferase</keyword>
<accession>A2G483</accession>
<dbReference type="AlphaFoldDB" id="A2G483"/>
<evidence type="ECO:0000256" key="14">
    <source>
        <dbReference type="ARBA" id="ARBA00023170"/>
    </source>
</evidence>
<evidence type="ECO:0000256" key="8">
    <source>
        <dbReference type="ARBA" id="ARBA00022777"/>
    </source>
</evidence>
<dbReference type="RefSeq" id="XP_001300970.1">
    <property type="nucleotide sequence ID" value="XM_001300969.1"/>
</dbReference>
<dbReference type="InParanoid" id="A2G483"/>
<keyword evidence="7" id="KW-0547">Nucleotide-binding</keyword>
<reference evidence="18" key="1">
    <citation type="submission" date="2006-10" db="EMBL/GenBank/DDBJ databases">
        <authorList>
            <person name="Amadeo P."/>
            <person name="Zhao Q."/>
            <person name="Wortman J."/>
            <person name="Fraser-Liggett C."/>
            <person name="Carlton J."/>
        </authorList>
    </citation>
    <scope>NUCLEOTIDE SEQUENCE</scope>
    <source>
        <strain evidence="18">G3</strain>
    </source>
</reference>
<evidence type="ECO:0000256" key="10">
    <source>
        <dbReference type="ARBA" id="ARBA00022989"/>
    </source>
</evidence>
<protein>
    <recommendedName>
        <fullName evidence="2">receptor protein-tyrosine kinase</fullName>
        <ecNumber evidence="2">2.7.10.1</ecNumber>
    </recommendedName>
</protein>
<dbReference type="GO" id="GO:0004714">
    <property type="term" value="F:transmembrane receptor protein tyrosine kinase activity"/>
    <property type="evidence" value="ECO:0007669"/>
    <property type="project" value="UniProtKB-EC"/>
</dbReference>
<keyword evidence="10" id="KW-1133">Transmembrane helix</keyword>
<dbReference type="EC" id="2.7.10.1" evidence="2"/>
<dbReference type="GO" id="GO:0005886">
    <property type="term" value="C:plasma membrane"/>
    <property type="evidence" value="ECO:0007669"/>
    <property type="project" value="UniProtKB-SubCell"/>
</dbReference>
<evidence type="ECO:0000256" key="5">
    <source>
        <dbReference type="ARBA" id="ARBA00022692"/>
    </source>
</evidence>
<evidence type="ECO:0000256" key="7">
    <source>
        <dbReference type="ARBA" id="ARBA00022741"/>
    </source>
</evidence>
<keyword evidence="3" id="KW-1003">Cell membrane</keyword>
<reference evidence="18" key="2">
    <citation type="journal article" date="2007" name="Science">
        <title>Draft genome sequence of the sexually transmitted pathogen Trichomonas vaginalis.</title>
        <authorList>
            <person name="Carlton J.M."/>
            <person name="Hirt R.P."/>
            <person name="Silva J.C."/>
            <person name="Delcher A.L."/>
            <person name="Schatz M."/>
            <person name="Zhao Q."/>
            <person name="Wortman J.R."/>
            <person name="Bidwell S.L."/>
            <person name="Alsmark U.C.M."/>
            <person name="Besteiro S."/>
            <person name="Sicheritz-Ponten T."/>
            <person name="Noel C.J."/>
            <person name="Dacks J.B."/>
            <person name="Foster P.G."/>
            <person name="Simillion C."/>
            <person name="Van de Peer Y."/>
            <person name="Miranda-Saavedra D."/>
            <person name="Barton G.J."/>
            <person name="Westrop G.D."/>
            <person name="Mueller S."/>
            <person name="Dessi D."/>
            <person name="Fiori P.L."/>
            <person name="Ren Q."/>
            <person name="Paulsen I."/>
            <person name="Zhang H."/>
            <person name="Bastida-Corcuera F.D."/>
            <person name="Simoes-Barbosa A."/>
            <person name="Brown M.T."/>
            <person name="Hayes R.D."/>
            <person name="Mukherjee M."/>
            <person name="Okumura C.Y."/>
            <person name="Schneider R."/>
            <person name="Smith A.J."/>
            <person name="Vanacova S."/>
            <person name="Villalvazo M."/>
            <person name="Haas B.J."/>
            <person name="Pertea M."/>
            <person name="Feldblyum T.V."/>
            <person name="Utterback T.R."/>
            <person name="Shu C.L."/>
            <person name="Osoegawa K."/>
            <person name="de Jong P.J."/>
            <person name="Hrdy I."/>
            <person name="Horvathova L."/>
            <person name="Zubacova Z."/>
            <person name="Dolezal P."/>
            <person name="Malik S.B."/>
            <person name="Logsdon J.M. Jr."/>
            <person name="Henze K."/>
            <person name="Gupta A."/>
            <person name="Wang C.C."/>
            <person name="Dunne R.L."/>
            <person name="Upcroft J.A."/>
            <person name="Upcroft P."/>
            <person name="White O."/>
            <person name="Salzberg S.L."/>
            <person name="Tang P."/>
            <person name="Chiu C.-H."/>
            <person name="Lee Y.-S."/>
            <person name="Embley T.M."/>
            <person name="Coombs G.H."/>
            <person name="Mottram J.C."/>
            <person name="Tachezy J."/>
            <person name="Fraser-Liggett C.M."/>
            <person name="Johnson P.J."/>
        </authorList>
    </citation>
    <scope>NUCLEOTIDE SEQUENCE [LARGE SCALE GENOMIC DNA]</scope>
    <source>
        <strain evidence="18">G3</strain>
    </source>
</reference>
<dbReference type="VEuPathDB" id="TrichDB:TVAGG3_0942680"/>
<evidence type="ECO:0000256" key="15">
    <source>
        <dbReference type="ARBA" id="ARBA00023180"/>
    </source>
</evidence>
<evidence type="ECO:0000313" key="18">
    <source>
        <dbReference type="EMBL" id="EAX88040.1"/>
    </source>
</evidence>
<comment type="subcellular location">
    <subcellularLocation>
        <location evidence="1">Cell membrane</location>
        <topology evidence="1">Single-pass type I membrane protein</topology>
    </subcellularLocation>
</comment>
<evidence type="ECO:0000256" key="11">
    <source>
        <dbReference type="ARBA" id="ARBA00023136"/>
    </source>
</evidence>
<evidence type="ECO:0000313" key="19">
    <source>
        <dbReference type="Proteomes" id="UP000001542"/>
    </source>
</evidence>
<evidence type="ECO:0000256" key="9">
    <source>
        <dbReference type="ARBA" id="ARBA00022840"/>
    </source>
</evidence>
<evidence type="ECO:0000256" key="2">
    <source>
        <dbReference type="ARBA" id="ARBA00011902"/>
    </source>
</evidence>
<dbReference type="Pfam" id="PF12810">
    <property type="entry name" value="ALK_LTK_GRD"/>
    <property type="match status" value="1"/>
</dbReference>
<dbReference type="VEuPathDB" id="TrichDB:TVAG_395850"/>
<keyword evidence="13" id="KW-1015">Disulfide bond</keyword>
<evidence type="ECO:0000256" key="1">
    <source>
        <dbReference type="ARBA" id="ARBA00004251"/>
    </source>
</evidence>
<evidence type="ECO:0000256" key="13">
    <source>
        <dbReference type="ARBA" id="ARBA00023157"/>
    </source>
</evidence>
<dbReference type="EMBL" id="DS114363">
    <property type="protein sequence ID" value="EAX88040.1"/>
    <property type="molecule type" value="Genomic_DNA"/>
</dbReference>
<keyword evidence="5" id="KW-0812">Transmembrane</keyword>
<gene>
    <name evidence="18" type="ORF">TVAG_395850</name>
</gene>
<keyword evidence="15" id="KW-0325">Glycoprotein</keyword>
<dbReference type="KEGG" id="tva:4745696"/>
<evidence type="ECO:0000256" key="4">
    <source>
        <dbReference type="ARBA" id="ARBA00022679"/>
    </source>
</evidence>
<sequence length="231" mass="24325">MYKNSYGGGGQGQFGGGGSSDIRLLSGEYDDFESLKSRIIVASGAGGSDSKDQGGPGGSLKGYNSTQNKGKGGTQTFGGIGIENGKFGKGGGENRTIGLEQYHLGTSGGGSGYFGGGTSDDYGSGGGSCYISGHEGCVSVIKESKMDNISFKTQGDISIHYSGFKFERTVIDDGKHEMKSPNGTFEIGHLGNGFVRITTIFDISEISCNFIPYYSIMHYFVFHIFLSSLIY</sequence>
<feature type="region of interest" description="Disordered" evidence="16">
    <location>
        <begin position="44"/>
        <end position="77"/>
    </location>
</feature>
<evidence type="ECO:0000256" key="3">
    <source>
        <dbReference type="ARBA" id="ARBA00022475"/>
    </source>
</evidence>
<keyword evidence="8" id="KW-0418">Kinase</keyword>
<keyword evidence="19" id="KW-1185">Reference proteome</keyword>
<dbReference type="GO" id="GO:0005524">
    <property type="term" value="F:ATP binding"/>
    <property type="evidence" value="ECO:0007669"/>
    <property type="project" value="UniProtKB-KW"/>
</dbReference>
<organism evidence="18 19">
    <name type="scientific">Trichomonas vaginalis (strain ATCC PRA-98 / G3)</name>
    <dbReference type="NCBI Taxonomy" id="412133"/>
    <lineage>
        <taxon>Eukaryota</taxon>
        <taxon>Metamonada</taxon>
        <taxon>Parabasalia</taxon>
        <taxon>Trichomonadida</taxon>
        <taxon>Trichomonadidae</taxon>
        <taxon>Trichomonas</taxon>
    </lineage>
</organism>
<evidence type="ECO:0000256" key="12">
    <source>
        <dbReference type="ARBA" id="ARBA00023137"/>
    </source>
</evidence>
<dbReference type="Proteomes" id="UP000001542">
    <property type="component" value="Unassembled WGS sequence"/>
</dbReference>
<proteinExistence type="predicted"/>
<dbReference type="InterPro" id="IPR055163">
    <property type="entry name" value="ALK/LTK-like_GRD"/>
</dbReference>
<keyword evidence="11" id="KW-0472">Membrane</keyword>
<keyword evidence="9" id="KW-0067">ATP-binding</keyword>
<keyword evidence="12" id="KW-0829">Tyrosine-protein kinase</keyword>
<evidence type="ECO:0000259" key="17">
    <source>
        <dbReference type="Pfam" id="PF12810"/>
    </source>
</evidence>
<evidence type="ECO:0000256" key="16">
    <source>
        <dbReference type="SAM" id="MobiDB-lite"/>
    </source>
</evidence>
<name>A2G483_TRIV3</name>